<keyword evidence="3" id="KW-0238">DNA-binding</keyword>
<comment type="caution">
    <text evidence="3">The sequence shown here is derived from an EMBL/GenBank/DDBJ whole genome shotgun (WGS) entry which is preliminary data.</text>
</comment>
<reference evidence="3 4" key="1">
    <citation type="submission" date="2019-03" db="EMBL/GenBank/DDBJ databases">
        <title>Genomics of glacier-inhabiting Cryobacterium strains.</title>
        <authorList>
            <person name="Liu Q."/>
            <person name="Xin Y.-H."/>
        </authorList>
    </citation>
    <scope>NUCLEOTIDE SEQUENCE [LARGE SCALE GENOMIC DNA]</scope>
    <source>
        <strain evidence="3 4">Hh15</strain>
    </source>
</reference>
<feature type="domain" description="DNA-binding protein Rv2175c wHTH" evidence="2">
    <location>
        <begin position="7"/>
        <end position="52"/>
    </location>
</feature>
<dbReference type="GO" id="GO:0003677">
    <property type="term" value="F:DNA binding"/>
    <property type="evidence" value="ECO:0007669"/>
    <property type="project" value="UniProtKB-KW"/>
</dbReference>
<evidence type="ECO:0000313" key="4">
    <source>
        <dbReference type="Proteomes" id="UP000297654"/>
    </source>
</evidence>
<dbReference type="STRING" id="1424661.SAMN05216281_10864"/>
<name>A0A1H8GSP9_9MICO</name>
<dbReference type="Pfam" id="PF21531">
    <property type="entry name" value="Rv2175c_wHTH"/>
    <property type="match status" value="1"/>
</dbReference>
<evidence type="ECO:0000259" key="2">
    <source>
        <dbReference type="Pfam" id="PF21531"/>
    </source>
</evidence>
<dbReference type="InterPro" id="IPR041098">
    <property type="entry name" value="Rv2175c_C"/>
</dbReference>
<keyword evidence="4" id="KW-1185">Reference proteome</keyword>
<evidence type="ECO:0000313" key="3">
    <source>
        <dbReference type="EMBL" id="TFB84609.1"/>
    </source>
</evidence>
<accession>A0A1H8GSP9</accession>
<gene>
    <name evidence="3" type="ORF">E3O10_15905</name>
</gene>
<organism evidence="3 4">
    <name type="scientific">Cryobacterium luteum</name>
    <dbReference type="NCBI Taxonomy" id="1424661"/>
    <lineage>
        <taxon>Bacteria</taxon>
        <taxon>Bacillati</taxon>
        <taxon>Actinomycetota</taxon>
        <taxon>Actinomycetes</taxon>
        <taxon>Micrococcales</taxon>
        <taxon>Microbacteriaceae</taxon>
        <taxon>Cryobacterium</taxon>
    </lineage>
</organism>
<sequence>MSDVSSEPEWLTIPALVNLLGMSQSRVRHLIDDKYLLAIRRDNVVSVPALFLRDGAPVPELRGTLFVLADDGFTDMQAMTWLLEVDDSLGVPPIEALRAGRKAEVRRVAQALA</sequence>
<dbReference type="Pfam" id="PF18367">
    <property type="entry name" value="Rv2175c_C"/>
    <property type="match status" value="1"/>
</dbReference>
<dbReference type="EMBL" id="SOFF01000044">
    <property type="protein sequence ID" value="TFB84609.1"/>
    <property type="molecule type" value="Genomic_DNA"/>
</dbReference>
<proteinExistence type="predicted"/>
<feature type="domain" description="Rv2175c C-terminal" evidence="1">
    <location>
        <begin position="58"/>
        <end position="113"/>
    </location>
</feature>
<dbReference type="OrthoDB" id="3784042at2"/>
<protein>
    <submittedName>
        <fullName evidence="3">DNA-binding protein</fullName>
    </submittedName>
</protein>
<dbReference type="InterPro" id="IPR048576">
    <property type="entry name" value="Rv2175c_wHTH"/>
</dbReference>
<evidence type="ECO:0000259" key="1">
    <source>
        <dbReference type="Pfam" id="PF18367"/>
    </source>
</evidence>
<dbReference type="AlphaFoldDB" id="A0A1H8GSP9"/>
<dbReference type="Proteomes" id="UP000297654">
    <property type="component" value="Unassembled WGS sequence"/>
</dbReference>